<evidence type="ECO:0000256" key="3">
    <source>
        <dbReference type="ARBA" id="ARBA00022824"/>
    </source>
</evidence>
<dbReference type="InterPro" id="IPR044865">
    <property type="entry name" value="MRH_dom"/>
</dbReference>
<dbReference type="Gene3D" id="2.70.130.10">
    <property type="entry name" value="Mannose-6-phosphate receptor binding domain"/>
    <property type="match status" value="1"/>
</dbReference>
<feature type="region of interest" description="Disordered" evidence="8">
    <location>
        <begin position="306"/>
        <end position="335"/>
    </location>
</feature>
<name>A0ABQ8TAG3_PERAM</name>
<dbReference type="InterPro" id="IPR012913">
    <property type="entry name" value="OS9-like_dom"/>
</dbReference>
<dbReference type="PANTHER" id="PTHR15414:SF0">
    <property type="entry name" value="ENDOPLASMIC RETICULUM LECTIN 1"/>
    <property type="match status" value="1"/>
</dbReference>
<feature type="compositionally biased region" description="Basic and acidic residues" evidence="8">
    <location>
        <begin position="315"/>
        <end position="335"/>
    </location>
</feature>
<evidence type="ECO:0000256" key="5">
    <source>
        <dbReference type="ARBA" id="ARBA00037585"/>
    </source>
</evidence>
<dbReference type="PANTHER" id="PTHR15414">
    <property type="entry name" value="OS-9-RELATED"/>
    <property type="match status" value="1"/>
</dbReference>
<feature type="domain" description="MRH" evidence="9">
    <location>
        <begin position="85"/>
        <end position="209"/>
    </location>
</feature>
<dbReference type="EMBL" id="JAJSOF020000013">
    <property type="protein sequence ID" value="KAJ4443519.1"/>
    <property type="molecule type" value="Genomic_DNA"/>
</dbReference>
<reference evidence="10 11" key="1">
    <citation type="journal article" date="2022" name="Allergy">
        <title>Genome assembly and annotation of Periplaneta americana reveal a comprehensive cockroach allergen profile.</title>
        <authorList>
            <person name="Wang L."/>
            <person name="Xiong Q."/>
            <person name="Saelim N."/>
            <person name="Wang L."/>
            <person name="Nong W."/>
            <person name="Wan A.T."/>
            <person name="Shi M."/>
            <person name="Liu X."/>
            <person name="Cao Q."/>
            <person name="Hui J.H.L."/>
            <person name="Sookrung N."/>
            <person name="Leung T.F."/>
            <person name="Tungtrongchitr A."/>
            <person name="Tsui S.K.W."/>
        </authorList>
    </citation>
    <scope>NUCLEOTIDE SEQUENCE [LARGE SCALE GENOMIC DNA]</scope>
    <source>
        <strain evidence="10">PWHHKU_190912</strain>
    </source>
</reference>
<feature type="region of interest" description="Disordered" evidence="8">
    <location>
        <begin position="236"/>
        <end position="266"/>
    </location>
</feature>
<keyword evidence="11" id="KW-1185">Reference proteome</keyword>
<evidence type="ECO:0000256" key="1">
    <source>
        <dbReference type="ARBA" id="ARBA00004240"/>
    </source>
</evidence>
<evidence type="ECO:0000256" key="8">
    <source>
        <dbReference type="SAM" id="MobiDB-lite"/>
    </source>
</evidence>
<accession>A0ABQ8TAG3</accession>
<evidence type="ECO:0000256" key="7">
    <source>
        <dbReference type="ARBA" id="ARBA00041661"/>
    </source>
</evidence>
<comment type="caution">
    <text evidence="10">The sequence shown here is derived from an EMBL/GenBank/DDBJ whole genome shotgun (WGS) entry which is preliminary data.</text>
</comment>
<evidence type="ECO:0000256" key="4">
    <source>
        <dbReference type="ARBA" id="ARBA00023157"/>
    </source>
</evidence>
<evidence type="ECO:0000259" key="9">
    <source>
        <dbReference type="PROSITE" id="PS51914"/>
    </source>
</evidence>
<dbReference type="Proteomes" id="UP001148838">
    <property type="component" value="Unassembled WGS sequence"/>
</dbReference>
<sequence length="335" mass="37488">MHCMSHVIEYSRREGKDEKLQKVYAVFSIDKNGEGQDGDHRVRVEIHPVEVTSVEHDEMSLTSPADSENLPISDISPVISFLSGKNCLNGGSGWWKYQFCYGISVDQYHVEKDGTKSVINLGKFDKMKHLEWLEKNPHKQPKPLASRKQITHLYSGGTPCDKTGRPRQTEVKLKCLESSSSPGAVALYLLEPKTCEYILGVESPLICRILSQADENGLVKMPELDDVGDDVTVSAEDEEDPSQDIADDFDNTIANGDESESVKKQTVKDLSDFQRGQIVGSRLARATVTETVNLFKISRSTLSKVKTSSAKRNRLQTEAKRKRQESLKEDCNKKP</sequence>
<dbReference type="InterPro" id="IPR045149">
    <property type="entry name" value="OS-9-like"/>
</dbReference>
<evidence type="ECO:0000256" key="2">
    <source>
        <dbReference type="ARBA" id="ARBA00022729"/>
    </source>
</evidence>
<gene>
    <name evidence="10" type="ORF">ANN_05191</name>
</gene>
<evidence type="ECO:0000313" key="11">
    <source>
        <dbReference type="Proteomes" id="UP001148838"/>
    </source>
</evidence>
<protein>
    <recommendedName>
        <fullName evidence="6">Endoplasmic reticulum lectin 1</fullName>
    </recommendedName>
    <alternativeName>
        <fullName evidence="7">ER lectin</fullName>
    </alternativeName>
</protein>
<dbReference type="PROSITE" id="PS51914">
    <property type="entry name" value="MRH"/>
    <property type="match status" value="1"/>
</dbReference>
<keyword evidence="4" id="KW-1015">Disulfide bond</keyword>
<dbReference type="Pfam" id="PF07915">
    <property type="entry name" value="PRKCSH"/>
    <property type="match status" value="1"/>
</dbReference>
<feature type="compositionally biased region" description="Acidic residues" evidence="8">
    <location>
        <begin position="236"/>
        <end position="250"/>
    </location>
</feature>
<proteinExistence type="predicted"/>
<dbReference type="SUPFAM" id="SSF50911">
    <property type="entry name" value="Mannose 6-phosphate receptor domain"/>
    <property type="match status" value="1"/>
</dbReference>
<evidence type="ECO:0000313" key="10">
    <source>
        <dbReference type="EMBL" id="KAJ4443519.1"/>
    </source>
</evidence>
<comment type="subcellular location">
    <subcellularLocation>
        <location evidence="1">Endoplasmic reticulum</location>
    </subcellularLocation>
</comment>
<evidence type="ECO:0000256" key="6">
    <source>
        <dbReference type="ARBA" id="ARBA00041108"/>
    </source>
</evidence>
<comment type="function">
    <text evidence="5">Probable lectin that binds selectively to improperly folded lumenal proteins. May function in endoplasmic reticulum quality control and endoplasmic reticulum-associated degradation (ERAD) of both non-glycosylated proteins and glycoproteins.</text>
</comment>
<dbReference type="InterPro" id="IPR009011">
    <property type="entry name" value="Man6P_isomerase_rcpt-bd_dom_sf"/>
</dbReference>
<organism evidence="10 11">
    <name type="scientific">Periplaneta americana</name>
    <name type="common">American cockroach</name>
    <name type="synonym">Blatta americana</name>
    <dbReference type="NCBI Taxonomy" id="6978"/>
    <lineage>
        <taxon>Eukaryota</taxon>
        <taxon>Metazoa</taxon>
        <taxon>Ecdysozoa</taxon>
        <taxon>Arthropoda</taxon>
        <taxon>Hexapoda</taxon>
        <taxon>Insecta</taxon>
        <taxon>Pterygota</taxon>
        <taxon>Neoptera</taxon>
        <taxon>Polyneoptera</taxon>
        <taxon>Dictyoptera</taxon>
        <taxon>Blattodea</taxon>
        <taxon>Blattoidea</taxon>
        <taxon>Blattidae</taxon>
        <taxon>Blattinae</taxon>
        <taxon>Periplaneta</taxon>
    </lineage>
</organism>
<keyword evidence="2" id="KW-0732">Signal</keyword>
<keyword evidence="3" id="KW-0256">Endoplasmic reticulum</keyword>